<evidence type="ECO:0000313" key="2">
    <source>
        <dbReference type="Proteomes" id="UP000004459"/>
    </source>
</evidence>
<reference evidence="1 2" key="1">
    <citation type="submission" date="2011-08" db="EMBL/GenBank/DDBJ databases">
        <authorList>
            <person name="Weinstock G."/>
            <person name="Sodergren E."/>
            <person name="Clifton S."/>
            <person name="Fulton L."/>
            <person name="Fulton B."/>
            <person name="Courtney L."/>
            <person name="Fronick C."/>
            <person name="Harrison M."/>
            <person name="Strong C."/>
            <person name="Farmer C."/>
            <person name="Delahaunty K."/>
            <person name="Markovic C."/>
            <person name="Hall O."/>
            <person name="Minx P."/>
            <person name="Tomlinson C."/>
            <person name="Mitreva M."/>
            <person name="Hou S."/>
            <person name="Chen J."/>
            <person name="Wollam A."/>
            <person name="Pepin K.H."/>
            <person name="Johnson M."/>
            <person name="Bhonagiri V."/>
            <person name="Zhang X."/>
            <person name="Suruliraj S."/>
            <person name="Warren W."/>
            <person name="Chinwalla A."/>
            <person name="Mardis E.R."/>
            <person name="Wilson R.K."/>
        </authorList>
    </citation>
    <scope>NUCLEOTIDE SEQUENCE [LARGE SCALE GENOMIC DNA]</scope>
    <source>
        <strain evidence="1 2">ATCC 29863</strain>
    </source>
</reference>
<name>G9YT68_FLAPL</name>
<evidence type="ECO:0000313" key="1">
    <source>
        <dbReference type="EMBL" id="EHM44192.1"/>
    </source>
</evidence>
<dbReference type="Proteomes" id="UP000004459">
    <property type="component" value="Unassembled WGS sequence"/>
</dbReference>
<dbReference type="EMBL" id="AGCK01000228">
    <property type="protein sequence ID" value="EHM44192.1"/>
    <property type="molecule type" value="Genomic_DNA"/>
</dbReference>
<dbReference type="PATRIC" id="fig|411475.3.peg.2358"/>
<proteinExistence type="predicted"/>
<organism evidence="1 2">
    <name type="scientific">Flavonifractor plautii ATCC 29863</name>
    <dbReference type="NCBI Taxonomy" id="411475"/>
    <lineage>
        <taxon>Bacteria</taxon>
        <taxon>Bacillati</taxon>
        <taxon>Bacillota</taxon>
        <taxon>Clostridia</taxon>
        <taxon>Eubacteriales</taxon>
        <taxon>Oscillospiraceae</taxon>
        <taxon>Flavonifractor</taxon>
    </lineage>
</organism>
<comment type="caution">
    <text evidence="1">The sequence shown here is derived from an EMBL/GenBank/DDBJ whole genome shotgun (WGS) entry which is preliminary data.</text>
</comment>
<dbReference type="HOGENOM" id="CLU_1127641_0_0_9"/>
<gene>
    <name evidence="1" type="ORF">HMPREF0372_02728</name>
</gene>
<dbReference type="AlphaFoldDB" id="G9YT68"/>
<accession>G9YT68</accession>
<sequence>MQDNYVGDIGDYGKYGLLRNVTATGLRLAVNWYRVIPTRPGKQEDGKYTSYLDKPEIYRHYDPELFDCLADIVHRQKRSIEEMEASGVLTAAFFSDALVPANRSHWHQAALASTIGTDIVFLDPDNGLETAKMHERRSAKEKHTTWQEVKDYYDRGQSVILYQHRPQMTKKEMCIQSVLGFQNSFLHADHTLLLEYPRYTNRYYFIFAHQTQFSALEHIHHKVAQTWKGLCNPVDLL</sequence>
<dbReference type="RefSeq" id="WP_007492624.1">
    <property type="nucleotide sequence ID" value="NZ_JH417803.1"/>
</dbReference>
<protein>
    <submittedName>
        <fullName evidence="1">Uncharacterized protein</fullName>
    </submittedName>
</protein>
<dbReference type="GeneID" id="63973182"/>